<feature type="compositionally biased region" description="Polar residues" evidence="1">
    <location>
        <begin position="198"/>
        <end position="209"/>
    </location>
</feature>
<evidence type="ECO:0000313" key="3">
    <source>
        <dbReference type="EMBL" id="KAK3239176.1"/>
    </source>
</evidence>
<feature type="compositionally biased region" description="Low complexity" evidence="1">
    <location>
        <begin position="392"/>
        <end position="419"/>
    </location>
</feature>
<comment type="caution">
    <text evidence="3">The sequence shown here is derived from an EMBL/GenBank/DDBJ whole genome shotgun (WGS) entry which is preliminary data.</text>
</comment>
<dbReference type="AlphaFoldDB" id="A0AAE0BMB5"/>
<feature type="compositionally biased region" description="Basic and acidic residues" evidence="1">
    <location>
        <begin position="23"/>
        <end position="35"/>
    </location>
</feature>
<feature type="region of interest" description="Disordered" evidence="1">
    <location>
        <begin position="1"/>
        <end position="185"/>
    </location>
</feature>
<feature type="domain" description="GYF" evidence="2">
    <location>
        <begin position="455"/>
        <end position="511"/>
    </location>
</feature>
<keyword evidence="4" id="KW-1185">Reference proteome</keyword>
<dbReference type="EMBL" id="LGRX02034002">
    <property type="protein sequence ID" value="KAK3239176.1"/>
    <property type="molecule type" value="Genomic_DNA"/>
</dbReference>
<dbReference type="InterPro" id="IPR003169">
    <property type="entry name" value="GYF"/>
</dbReference>
<feature type="region of interest" description="Disordered" evidence="1">
    <location>
        <begin position="555"/>
        <end position="778"/>
    </location>
</feature>
<dbReference type="PROSITE" id="PS50829">
    <property type="entry name" value="GYF"/>
    <property type="match status" value="2"/>
</dbReference>
<feature type="compositionally biased region" description="Basic and acidic residues" evidence="1">
    <location>
        <begin position="135"/>
        <end position="158"/>
    </location>
</feature>
<feature type="compositionally biased region" description="Acidic residues" evidence="1">
    <location>
        <begin position="575"/>
        <end position="707"/>
    </location>
</feature>
<evidence type="ECO:0000313" key="4">
    <source>
        <dbReference type="Proteomes" id="UP001190700"/>
    </source>
</evidence>
<feature type="region of interest" description="Disordered" evidence="1">
    <location>
        <begin position="198"/>
        <end position="276"/>
    </location>
</feature>
<protein>
    <recommendedName>
        <fullName evidence="2">GYF domain-containing protein</fullName>
    </recommendedName>
</protein>
<reference evidence="3 4" key="1">
    <citation type="journal article" date="2015" name="Genome Biol. Evol.">
        <title>Comparative Genomics of a Bacterivorous Green Alga Reveals Evolutionary Causalities and Consequences of Phago-Mixotrophic Mode of Nutrition.</title>
        <authorList>
            <person name="Burns J.A."/>
            <person name="Paasch A."/>
            <person name="Narechania A."/>
            <person name="Kim E."/>
        </authorList>
    </citation>
    <scope>NUCLEOTIDE SEQUENCE [LARGE SCALE GENOMIC DNA]</scope>
    <source>
        <strain evidence="3 4">PLY_AMNH</strain>
    </source>
</reference>
<dbReference type="Proteomes" id="UP001190700">
    <property type="component" value="Unassembled WGS sequence"/>
</dbReference>
<dbReference type="InterPro" id="IPR035445">
    <property type="entry name" value="GYF-like_dom_sf"/>
</dbReference>
<evidence type="ECO:0000256" key="1">
    <source>
        <dbReference type="SAM" id="MobiDB-lite"/>
    </source>
</evidence>
<dbReference type="Pfam" id="PF02213">
    <property type="entry name" value="GYF"/>
    <property type="match status" value="2"/>
</dbReference>
<accession>A0AAE0BMB5</accession>
<dbReference type="SUPFAM" id="SSF55277">
    <property type="entry name" value="GYF domain"/>
    <property type="match status" value="2"/>
</dbReference>
<dbReference type="Gene3D" id="3.30.1490.40">
    <property type="match status" value="2"/>
</dbReference>
<feature type="domain" description="GYF" evidence="2">
    <location>
        <begin position="267"/>
        <end position="315"/>
    </location>
</feature>
<organism evidence="3 4">
    <name type="scientific">Cymbomonas tetramitiformis</name>
    <dbReference type="NCBI Taxonomy" id="36881"/>
    <lineage>
        <taxon>Eukaryota</taxon>
        <taxon>Viridiplantae</taxon>
        <taxon>Chlorophyta</taxon>
        <taxon>Pyramimonadophyceae</taxon>
        <taxon>Pyramimonadales</taxon>
        <taxon>Pyramimonadaceae</taxon>
        <taxon>Cymbomonas</taxon>
    </lineage>
</organism>
<evidence type="ECO:0000259" key="2">
    <source>
        <dbReference type="PROSITE" id="PS50829"/>
    </source>
</evidence>
<dbReference type="SMART" id="SM00444">
    <property type="entry name" value="GYF"/>
    <property type="match status" value="2"/>
</dbReference>
<sequence length="854" mass="91543">MAGRQSHWADDVEPNEQGLWEQNEGRTDVWVKNADRQPTGNRRVVYSGESSGRGKGRRKGGEVVPEAGRGREDGGKAGKGGKGAGVKKSWFLHDDRDDDPSFGSGRRSGSHSEPQFDDWKQAQRATMSENSRGGFRGDKPAPDRAPRVPVHQRLEPRVVEVYTQDSYEDSAHQQGDVDAPPPRRAVSARAVTTLNSAVNTAAASRSSPGQARPARAVPVVTTERGGGEDAQDGGFKVTLKSTRTGDTVRQVVKEEQPAPATRARGAGSGWWYKDPKGKKHGPFPAADLLAWHQAGFFDESLPTSQNDGQSWRTLRDFLPRLRREKEQGQRKEAETLPHARAHVAASSRHEEAVFDPSPDLDPPARGMRGGRGMRRKEIPAPQPSIEEERAAQRAAADQQRKAANLRRQQEAAQLAAQSKEQSKDRKPKKSMPVKGEALPQQPPLQSPGQALFGSMPHWLYIDPSGAVQGPFGSAEMSAWYIAEYLKDDLPIVGIASTSTTVPPASEFRFLKQLLEAAPQEQRERRVPKSHAAPAPAVVAAPAVVEAEMSASKPAGVIAGEERAACDEQSNTAEEAAPEEAAPEEAAPEEAAPEEAAPDEVAPDEVAPEEAAPEEAAPDEVAPDEVAPEEAAPEEAAPEEAAPEEAAPDELVPEEAAPEEAAPDEVAPDEAAPEEAAPEEAAPDDEETTEEEGPKEDEQQQEQDESLEATEAPELSNMLKPASEGEPRAAEEEEEVEAFEDATEEEFQDALEDGAAAAVERPQSQAAEELGKAIAERQAAEKSHVAAEKVLVVEANAAVAAAFAALDCGTAGADQLTAAIEKQKEVLDDAVQKKILYKQSCLNVAAALASVDRNH</sequence>
<name>A0AAE0BMB5_9CHLO</name>
<feature type="compositionally biased region" description="Basic and acidic residues" evidence="1">
    <location>
        <begin position="322"/>
        <end position="337"/>
    </location>
</feature>
<proteinExistence type="predicted"/>
<feature type="region of interest" description="Disordered" evidence="1">
    <location>
        <begin position="322"/>
        <end position="449"/>
    </location>
</feature>
<gene>
    <name evidence="3" type="ORF">CYMTET_50879</name>
</gene>
<feature type="compositionally biased region" description="Acidic residues" evidence="1">
    <location>
        <begin position="730"/>
        <end position="751"/>
    </location>
</feature>
<feature type="compositionally biased region" description="Basic and acidic residues" evidence="1">
    <location>
        <begin position="768"/>
        <end position="778"/>
    </location>
</feature>